<organism evidence="2 3">
    <name type="scientific">Aquatica leii</name>
    <dbReference type="NCBI Taxonomy" id="1421715"/>
    <lineage>
        <taxon>Eukaryota</taxon>
        <taxon>Metazoa</taxon>
        <taxon>Ecdysozoa</taxon>
        <taxon>Arthropoda</taxon>
        <taxon>Hexapoda</taxon>
        <taxon>Insecta</taxon>
        <taxon>Pterygota</taxon>
        <taxon>Neoptera</taxon>
        <taxon>Endopterygota</taxon>
        <taxon>Coleoptera</taxon>
        <taxon>Polyphaga</taxon>
        <taxon>Elateriformia</taxon>
        <taxon>Elateroidea</taxon>
        <taxon>Lampyridae</taxon>
        <taxon>Luciolinae</taxon>
        <taxon>Aquatica</taxon>
    </lineage>
</organism>
<dbReference type="Proteomes" id="UP001353858">
    <property type="component" value="Unassembled WGS sequence"/>
</dbReference>
<feature type="domain" description="Mutator-like transposase" evidence="1">
    <location>
        <begin position="1"/>
        <end position="75"/>
    </location>
</feature>
<proteinExistence type="predicted"/>
<protein>
    <recommendedName>
        <fullName evidence="1">Mutator-like transposase domain-containing protein</fullName>
    </recommendedName>
</protein>
<dbReference type="InterPro" id="IPR049012">
    <property type="entry name" value="Mutator_transp_dom"/>
</dbReference>
<evidence type="ECO:0000259" key="1">
    <source>
        <dbReference type="Pfam" id="PF20700"/>
    </source>
</evidence>
<dbReference type="AlphaFoldDB" id="A0AAN7P3K1"/>
<reference evidence="3" key="1">
    <citation type="submission" date="2023-01" db="EMBL/GenBank/DDBJ databases">
        <title>Key to firefly adult light organ development and bioluminescence: homeobox transcription factors regulate luciferase expression and transportation to peroxisome.</title>
        <authorList>
            <person name="Fu X."/>
        </authorList>
    </citation>
    <scope>NUCLEOTIDE SEQUENCE [LARGE SCALE GENOMIC DNA]</scope>
</reference>
<keyword evidence="3" id="KW-1185">Reference proteome</keyword>
<evidence type="ECO:0000313" key="2">
    <source>
        <dbReference type="EMBL" id="KAK4875817.1"/>
    </source>
</evidence>
<name>A0AAN7P3K1_9COLE</name>
<accession>A0AAN7P3K1</accession>
<evidence type="ECO:0000313" key="3">
    <source>
        <dbReference type="Proteomes" id="UP001353858"/>
    </source>
</evidence>
<dbReference type="EMBL" id="JARPUR010000005">
    <property type="protein sequence ID" value="KAK4875817.1"/>
    <property type="molecule type" value="Genomic_DNA"/>
</dbReference>
<gene>
    <name evidence="2" type="ORF">RN001_012239</name>
</gene>
<comment type="caution">
    <text evidence="2">The sequence shown here is derived from an EMBL/GenBank/DDBJ whole genome shotgun (WGS) entry which is preliminary data.</text>
</comment>
<sequence length="144" mass="16383">MSNSTFCKYFQDVSKHIQEISWNSFKEAAGEEARIAKDEDCVDENGTPIITVIVDGAWSKRSYRKNYNSLSGVVRIEISVLSAIKHWIPNDNTITSKVGHLKEDILNTPHHVFGDHTNCQEYYCSSEKQKTKLENGEVCTISKR</sequence>
<dbReference type="Pfam" id="PF20700">
    <property type="entry name" value="Mutator"/>
    <property type="match status" value="1"/>
</dbReference>